<dbReference type="AlphaFoldDB" id="A0A5J6N746"/>
<feature type="transmembrane region" description="Helical" evidence="1">
    <location>
        <begin position="291"/>
        <end position="309"/>
    </location>
</feature>
<evidence type="ECO:0000256" key="1">
    <source>
        <dbReference type="SAM" id="Phobius"/>
    </source>
</evidence>
<feature type="transmembrane region" description="Helical" evidence="1">
    <location>
        <begin position="80"/>
        <end position="100"/>
    </location>
</feature>
<feature type="transmembrane region" description="Helical" evidence="1">
    <location>
        <begin position="12"/>
        <end position="31"/>
    </location>
</feature>
<sequence length="384" mass="40709">MPVLLTQGFRPFFLAAGLWAAAALALWILVLTNGLALPSRFDPLAWHIHEMLFGFVMAAIAGFLLTAIPNWTRRLPVRGVPLAWLAGSWLLGRIACLVSAGLPPWLAIVADLLFPASLVLVVAREIVAGRNWRNLPMVAPVALLGVANLLMHLEAAGVNLPFGLGWRLGLAAVTVLVSVVAGRIVPSFTRNWLARHPGSALPAPHGKVDRVALGILHAGLLAWAFFPEMKAVGAVLLAGAALNLWRLLRWHGEATAAEPLLLILHIGYGWLVLGAALLGLAQFDLGVPQSAAIHALTAGAIGTMILAVMTRATRGHTGRELSADRVTSLIYALVTLAAIMRVAAAFIGAWTLPLLVASAGFWIAAFAGFLLRYGPMLTSLRPAP</sequence>
<feature type="transmembrane region" description="Helical" evidence="1">
    <location>
        <begin position="51"/>
        <end position="68"/>
    </location>
</feature>
<dbReference type="Proteomes" id="UP000325797">
    <property type="component" value="Chromosome"/>
</dbReference>
<feature type="transmembrane region" description="Helical" evidence="1">
    <location>
        <begin position="165"/>
        <end position="186"/>
    </location>
</feature>
<feature type="transmembrane region" description="Helical" evidence="1">
    <location>
        <begin position="260"/>
        <end position="279"/>
    </location>
</feature>
<organism evidence="2 3">
    <name type="scientific">Hypericibacter adhaerens</name>
    <dbReference type="NCBI Taxonomy" id="2602016"/>
    <lineage>
        <taxon>Bacteria</taxon>
        <taxon>Pseudomonadati</taxon>
        <taxon>Pseudomonadota</taxon>
        <taxon>Alphaproteobacteria</taxon>
        <taxon>Rhodospirillales</taxon>
        <taxon>Dongiaceae</taxon>
        <taxon>Hypericibacter</taxon>
    </lineage>
</organism>
<dbReference type="Pfam" id="PF05940">
    <property type="entry name" value="NnrS"/>
    <property type="match status" value="1"/>
</dbReference>
<dbReference type="EMBL" id="CP042582">
    <property type="protein sequence ID" value="QEX24835.1"/>
    <property type="molecule type" value="Genomic_DNA"/>
</dbReference>
<keyword evidence="3" id="KW-1185">Reference proteome</keyword>
<proteinExistence type="predicted"/>
<feature type="transmembrane region" description="Helical" evidence="1">
    <location>
        <begin position="329"/>
        <end position="348"/>
    </location>
</feature>
<feature type="transmembrane region" description="Helical" evidence="1">
    <location>
        <begin position="135"/>
        <end position="153"/>
    </location>
</feature>
<evidence type="ECO:0000313" key="2">
    <source>
        <dbReference type="EMBL" id="QEX24835.1"/>
    </source>
</evidence>
<dbReference type="KEGG" id="hadh:FRZ61_47770"/>
<evidence type="ECO:0000313" key="3">
    <source>
        <dbReference type="Proteomes" id="UP000325797"/>
    </source>
</evidence>
<gene>
    <name evidence="2" type="primary">nnrS</name>
    <name evidence="2" type="ORF">FRZ61_47770</name>
</gene>
<name>A0A5J6N746_9PROT</name>
<protein>
    <submittedName>
        <fullName evidence="2">Short-chain dehydrogenase</fullName>
    </submittedName>
</protein>
<reference evidence="2 3" key="1">
    <citation type="submission" date="2019-08" db="EMBL/GenBank/DDBJ databases">
        <title>Hyperibacter terrae gen. nov., sp. nov. and Hyperibacter viscosus sp. nov., two new members in the family Rhodospirillaceae isolated from the rhizosphere of Hypericum perforatum.</title>
        <authorList>
            <person name="Noviana Z."/>
        </authorList>
    </citation>
    <scope>NUCLEOTIDE SEQUENCE [LARGE SCALE GENOMIC DNA]</scope>
    <source>
        <strain evidence="2 3">R5959</strain>
    </source>
</reference>
<keyword evidence="1" id="KW-1133">Transmembrane helix</keyword>
<keyword evidence="1" id="KW-0472">Membrane</keyword>
<accession>A0A5J6N746</accession>
<dbReference type="InterPro" id="IPR010266">
    <property type="entry name" value="NnrS"/>
</dbReference>
<feature type="transmembrane region" description="Helical" evidence="1">
    <location>
        <begin position="106"/>
        <end position="123"/>
    </location>
</feature>
<keyword evidence="1" id="KW-0812">Transmembrane</keyword>
<feature type="transmembrane region" description="Helical" evidence="1">
    <location>
        <begin position="354"/>
        <end position="371"/>
    </location>
</feature>